<feature type="domain" description="EGF-like" evidence="17">
    <location>
        <begin position="553"/>
        <end position="588"/>
    </location>
</feature>
<dbReference type="Gene3D" id="3.30.1680.10">
    <property type="entry name" value="ligand-binding face of the semaphorins, domain 2"/>
    <property type="match status" value="1"/>
</dbReference>
<dbReference type="Pfam" id="PF00362">
    <property type="entry name" value="Integrin_beta"/>
    <property type="match status" value="1"/>
</dbReference>
<accession>A0ABD2N2B0</accession>
<reference evidence="18 19" key="1">
    <citation type="journal article" date="2021" name="BMC Biol.">
        <title>Horizontally acquired antibacterial genes associated with adaptive radiation of ladybird beetles.</title>
        <authorList>
            <person name="Li H.S."/>
            <person name="Tang X.F."/>
            <person name="Huang Y.H."/>
            <person name="Xu Z.Y."/>
            <person name="Chen M.L."/>
            <person name="Du X.Y."/>
            <person name="Qiu B.Y."/>
            <person name="Chen P.T."/>
            <person name="Zhang W."/>
            <person name="Slipinski A."/>
            <person name="Escalona H.E."/>
            <person name="Waterhouse R.M."/>
            <person name="Zwick A."/>
            <person name="Pang H."/>
        </authorList>
    </citation>
    <scope>NUCLEOTIDE SEQUENCE [LARGE SCALE GENOMIC DNA]</scope>
    <source>
        <strain evidence="18">SYSU2018</strain>
    </source>
</reference>
<evidence type="ECO:0000256" key="9">
    <source>
        <dbReference type="ARBA" id="ARBA00023037"/>
    </source>
</evidence>
<evidence type="ECO:0000256" key="16">
    <source>
        <dbReference type="SAM" id="Phobius"/>
    </source>
</evidence>
<dbReference type="InterPro" id="IPR002369">
    <property type="entry name" value="Integrin_bsu_VWA"/>
</dbReference>
<dbReference type="PIRSF" id="PIRSF002512">
    <property type="entry name" value="Integrin_B"/>
    <property type="match status" value="1"/>
</dbReference>
<protein>
    <recommendedName>
        <fullName evidence="15">Integrin beta</fullName>
    </recommendedName>
</protein>
<evidence type="ECO:0000256" key="2">
    <source>
        <dbReference type="ARBA" id="ARBA00007449"/>
    </source>
</evidence>
<evidence type="ECO:0000256" key="3">
    <source>
        <dbReference type="ARBA" id="ARBA00022475"/>
    </source>
</evidence>
<feature type="disulfide bond" evidence="13">
    <location>
        <begin position="538"/>
        <end position="564"/>
    </location>
</feature>
<dbReference type="AlphaFoldDB" id="A0ABD2N2B0"/>
<evidence type="ECO:0000256" key="12">
    <source>
        <dbReference type="ARBA" id="ARBA00023180"/>
    </source>
</evidence>
<keyword evidence="7 15" id="KW-0130">Cell adhesion</keyword>
<keyword evidence="19" id="KW-1185">Reference proteome</keyword>
<dbReference type="PANTHER" id="PTHR10082">
    <property type="entry name" value="INTEGRIN BETA SUBUNIT"/>
    <property type="match status" value="1"/>
</dbReference>
<evidence type="ECO:0000256" key="8">
    <source>
        <dbReference type="ARBA" id="ARBA00022989"/>
    </source>
</evidence>
<keyword evidence="12" id="KW-0325">Glycoprotein</keyword>
<feature type="disulfide bond" evidence="13">
    <location>
        <begin position="616"/>
        <end position="625"/>
    </location>
</feature>
<dbReference type="CDD" id="cd00054">
    <property type="entry name" value="EGF_CA"/>
    <property type="match status" value="1"/>
</dbReference>
<comment type="similarity">
    <text evidence="2 15">Belongs to the integrin beta chain family.</text>
</comment>
<evidence type="ECO:0000313" key="19">
    <source>
        <dbReference type="Proteomes" id="UP001516400"/>
    </source>
</evidence>
<feature type="disulfide bond" evidence="13">
    <location>
        <begin position="61"/>
        <end position="71"/>
    </location>
</feature>
<dbReference type="GO" id="GO:0032991">
    <property type="term" value="C:protein-containing complex"/>
    <property type="evidence" value="ECO:0007669"/>
    <property type="project" value="UniProtKB-ARBA"/>
</dbReference>
<proteinExistence type="inferred from homology"/>
<evidence type="ECO:0000256" key="13">
    <source>
        <dbReference type="PIRSR" id="PIRSR002512-1"/>
    </source>
</evidence>
<keyword evidence="11 13" id="KW-1015">Disulfide bond</keyword>
<evidence type="ECO:0000256" key="11">
    <source>
        <dbReference type="ARBA" id="ARBA00023157"/>
    </source>
</evidence>
<dbReference type="InterPro" id="IPR013111">
    <property type="entry name" value="EGF_extracell"/>
</dbReference>
<dbReference type="Gene3D" id="1.20.5.100">
    <property type="entry name" value="Cytochrome c1, transmembrane anchor, C-terminal"/>
    <property type="match status" value="1"/>
</dbReference>
<dbReference type="Gene3D" id="2.60.40.1510">
    <property type="entry name" value="ntegrin, alpha v. Chain A, domain 3"/>
    <property type="match status" value="1"/>
</dbReference>
<dbReference type="SUPFAM" id="SSF53300">
    <property type="entry name" value="vWA-like"/>
    <property type="match status" value="1"/>
</dbReference>
<evidence type="ECO:0000256" key="5">
    <source>
        <dbReference type="ARBA" id="ARBA00022729"/>
    </source>
</evidence>
<keyword evidence="9 15" id="KW-0401">Integrin</keyword>
<comment type="caution">
    <text evidence="18">The sequence shown here is derived from an EMBL/GenBank/DDBJ whole genome shotgun (WGS) entry which is preliminary data.</text>
</comment>
<dbReference type="InterPro" id="IPR000742">
    <property type="entry name" value="EGF"/>
</dbReference>
<dbReference type="EMBL" id="JABFTP020000062">
    <property type="protein sequence ID" value="KAL3272785.1"/>
    <property type="molecule type" value="Genomic_DNA"/>
</dbReference>
<dbReference type="GO" id="GO:0007229">
    <property type="term" value="P:integrin-mediated signaling pathway"/>
    <property type="evidence" value="ECO:0007669"/>
    <property type="project" value="UniProtKB-KW"/>
</dbReference>
<dbReference type="PANTHER" id="PTHR10082:SF60">
    <property type="entry name" value="INTEGRIN BETA-PS"/>
    <property type="match status" value="1"/>
</dbReference>
<comment type="caution">
    <text evidence="14">Lacks conserved residue(s) required for the propagation of feature annotation.</text>
</comment>
<gene>
    <name evidence="18" type="ORF">HHI36_014245</name>
</gene>
<dbReference type="PROSITE" id="PS50026">
    <property type="entry name" value="EGF_3"/>
    <property type="match status" value="1"/>
</dbReference>
<dbReference type="SUPFAM" id="SSF57196">
    <property type="entry name" value="EGF/Laminin"/>
    <property type="match status" value="1"/>
</dbReference>
<dbReference type="Pfam" id="PF07974">
    <property type="entry name" value="EGF_2"/>
    <property type="match status" value="1"/>
</dbReference>
<organism evidence="18 19">
    <name type="scientific">Cryptolaemus montrouzieri</name>
    <dbReference type="NCBI Taxonomy" id="559131"/>
    <lineage>
        <taxon>Eukaryota</taxon>
        <taxon>Metazoa</taxon>
        <taxon>Ecdysozoa</taxon>
        <taxon>Arthropoda</taxon>
        <taxon>Hexapoda</taxon>
        <taxon>Insecta</taxon>
        <taxon>Pterygota</taxon>
        <taxon>Neoptera</taxon>
        <taxon>Endopterygota</taxon>
        <taxon>Coleoptera</taxon>
        <taxon>Polyphaga</taxon>
        <taxon>Cucujiformia</taxon>
        <taxon>Coccinelloidea</taxon>
        <taxon>Coccinellidae</taxon>
        <taxon>Scymninae</taxon>
        <taxon>Scymnini</taxon>
        <taxon>Cryptolaemus</taxon>
    </lineage>
</organism>
<keyword evidence="5" id="KW-0732">Signal</keyword>
<dbReference type="PROSITE" id="PS00243">
    <property type="entry name" value="I_EGF_1"/>
    <property type="match status" value="1"/>
</dbReference>
<feature type="transmembrane region" description="Helical" evidence="16">
    <location>
        <begin position="718"/>
        <end position="740"/>
    </location>
</feature>
<feature type="disulfide bond" evidence="13">
    <location>
        <begin position="570"/>
        <end position="576"/>
    </location>
</feature>
<keyword evidence="10 16" id="KW-0472">Membrane</keyword>
<dbReference type="GO" id="GO:0007155">
    <property type="term" value="P:cell adhesion"/>
    <property type="evidence" value="ECO:0007669"/>
    <property type="project" value="UniProtKB-KW"/>
</dbReference>
<keyword evidence="14" id="KW-0245">EGF-like domain</keyword>
<keyword evidence="8 16" id="KW-1133">Transmembrane helix</keyword>
<dbReference type="Pfam" id="PF08725">
    <property type="entry name" value="Integrin_b_cyt"/>
    <property type="match status" value="1"/>
</dbReference>
<dbReference type="InterPro" id="IPR036465">
    <property type="entry name" value="vWFA_dom_sf"/>
</dbReference>
<dbReference type="SMART" id="SM00187">
    <property type="entry name" value="INB"/>
    <property type="match status" value="1"/>
</dbReference>
<dbReference type="InterPro" id="IPR015812">
    <property type="entry name" value="Integrin_bsu"/>
</dbReference>
<feature type="disulfide bond" evidence="13">
    <location>
        <begin position="209"/>
        <end position="217"/>
    </location>
</feature>
<feature type="disulfide bond" evidence="13">
    <location>
        <begin position="498"/>
        <end position="507"/>
    </location>
</feature>
<dbReference type="Proteomes" id="UP001516400">
    <property type="component" value="Unassembled WGS sequence"/>
</dbReference>
<keyword evidence="6" id="KW-0677">Repeat</keyword>
<dbReference type="InterPro" id="IPR014836">
    <property type="entry name" value="Integrin_bsu_cyt_dom"/>
</dbReference>
<dbReference type="PRINTS" id="PR01186">
    <property type="entry name" value="INTEGRINB"/>
</dbReference>
<dbReference type="Gene3D" id="3.40.50.410">
    <property type="entry name" value="von Willebrand factor, type A domain"/>
    <property type="match status" value="1"/>
</dbReference>
<dbReference type="SMART" id="SM01241">
    <property type="entry name" value="Integrin_b_cyt"/>
    <property type="match status" value="1"/>
</dbReference>
<keyword evidence="3" id="KW-1003">Cell membrane</keyword>
<dbReference type="Gene3D" id="2.10.25.10">
    <property type="entry name" value="Laminin"/>
    <property type="match status" value="3"/>
</dbReference>
<evidence type="ECO:0000256" key="7">
    <source>
        <dbReference type="ARBA" id="ARBA00022889"/>
    </source>
</evidence>
<dbReference type="SMART" id="SM00181">
    <property type="entry name" value="EGF"/>
    <property type="match status" value="3"/>
</dbReference>
<feature type="disulfide bond" evidence="13">
    <location>
        <begin position="266"/>
        <end position="307"/>
    </location>
</feature>
<evidence type="ECO:0000256" key="1">
    <source>
        <dbReference type="ARBA" id="ARBA00004251"/>
    </source>
</evidence>
<feature type="disulfide bond" evidence="13">
    <location>
        <begin position="410"/>
        <end position="421"/>
    </location>
</feature>
<evidence type="ECO:0000256" key="6">
    <source>
        <dbReference type="ARBA" id="ARBA00022737"/>
    </source>
</evidence>
<dbReference type="InterPro" id="IPR057243">
    <property type="entry name" value="Integrin_I-EGF_CS"/>
</dbReference>
<name>A0ABD2N2B0_9CUCU</name>
<evidence type="ECO:0000256" key="15">
    <source>
        <dbReference type="RuleBase" id="RU000633"/>
    </source>
</evidence>
<keyword evidence="4 15" id="KW-0812">Transmembrane</keyword>
<evidence type="ECO:0000256" key="4">
    <source>
        <dbReference type="ARBA" id="ARBA00022692"/>
    </source>
</evidence>
<dbReference type="PROSITE" id="PS00022">
    <property type="entry name" value="EGF_1"/>
    <property type="match status" value="1"/>
</dbReference>
<feature type="disulfide bond" evidence="13">
    <location>
        <begin position="589"/>
        <end position="596"/>
    </location>
</feature>
<dbReference type="GO" id="GO:0005886">
    <property type="term" value="C:plasma membrane"/>
    <property type="evidence" value="ECO:0007669"/>
    <property type="project" value="UniProtKB-SubCell"/>
</dbReference>
<feature type="disulfide bond" evidence="13">
    <location>
        <begin position="609"/>
        <end position="614"/>
    </location>
</feature>
<feature type="disulfide bond" evidence="13">
    <location>
        <begin position="543"/>
        <end position="552"/>
    </location>
</feature>
<sequence length="791" mass="89507">MLILLAVLSVPINTHMNIMSHVTTFPKCALQISILTIYITMTLSGNVCDECIQSSPELSFCFQTDYTSQRCNELANLTDCPLKYIERNSPSKVTIYEDEDFQNFDIIGDKQNYIQFRPQKAKVHLRKGHAVNFTFSYKPARNYPLELYYLMDLTYSMKNDLQTLVNLGEELGYSLQNISENFQIAFGSYVDKLLMPFSFTNRDNIDNPCNHTSQASCAKSYLIKHIQNFTNDLELFAKEVQRKSEASANLDDLEGGMEALMQVIVCGKRIGWSDVSRKFVIISTGSYMHLAGDGLLSGTVRRNDGRCLIDFKGNYPADNPFDYPSLEEIHKHLKRQKVNVIFAVKEKVQSYYEEMGKIIPDSAFIGTLEKDSKNIIQLTRDGYMDFFKKSKFSIDSNHTADLDVTFYANCDGSGFVKTSECSNVVLENVIDFIAEIKLNKVPADVKKETIYIVERNIQERIRLDLEYFGFCKCDSISATLYDDGLCVNGDIRCGECTCHYGWTGISCNETCSYSLDPCRRLVNGVKETSCSRRGDCECGKCLCDFPYQGKYCEYKCPVYRGKVCSDHGKCIDSETCACDPGYSGKDCSCEESNENCIVFGKVCNGHGTCKCNKCVCKQNFRGKKCEYSTNQNEGTGFCSEFLNQTLNFVENGTTQLYYGNTSIRPFSVSNDIKLGGEGICFARFSNKSHYCEINYNYNLDNDLIILKIQSLCYKAVNAAVMGPVIVIGIIGIGLLMALAWKLITSRKDRLEYEKFQKEVTQQQRTRIENPLYTSPITSYRVPTASNKNKVL</sequence>
<feature type="disulfide bond" evidence="13">
    <location>
        <begin position="536"/>
        <end position="541"/>
    </location>
</feature>
<evidence type="ECO:0000259" key="17">
    <source>
        <dbReference type="PROSITE" id="PS50026"/>
    </source>
</evidence>
<evidence type="ECO:0000256" key="14">
    <source>
        <dbReference type="PROSITE-ProRule" id="PRU00076"/>
    </source>
</evidence>
<evidence type="ECO:0000313" key="18">
    <source>
        <dbReference type="EMBL" id="KAL3272785.1"/>
    </source>
</evidence>
<comment type="subcellular location">
    <subcellularLocation>
        <location evidence="1 15">Cell membrane</location>
        <topology evidence="1 15">Single-pass type I membrane protein</topology>
    </subcellularLocation>
</comment>
<feature type="disulfide bond" evidence="13">
    <location>
        <begin position="493"/>
        <end position="530"/>
    </location>
</feature>
<feature type="disulfide bond" evidence="13 14">
    <location>
        <begin position="578"/>
        <end position="587"/>
    </location>
</feature>
<dbReference type="FunFam" id="3.40.50.410:FF:000002">
    <property type="entry name" value="Integrin beta"/>
    <property type="match status" value="1"/>
</dbReference>
<evidence type="ECO:0000256" key="10">
    <source>
        <dbReference type="ARBA" id="ARBA00023136"/>
    </source>
</evidence>